<evidence type="ECO:0000256" key="2">
    <source>
        <dbReference type="ARBA" id="ARBA00022475"/>
    </source>
</evidence>
<dbReference type="InterPro" id="IPR000983">
    <property type="entry name" value="Bac_GSPG_pilin"/>
</dbReference>
<dbReference type="InterPro" id="IPR045584">
    <property type="entry name" value="Pilin-like"/>
</dbReference>
<dbReference type="Gene3D" id="3.30.700.10">
    <property type="entry name" value="Glycoprotein, Type 4 Pilin"/>
    <property type="match status" value="1"/>
</dbReference>
<sequence length="145" mass="15689">MMRFVKPLQKMGRKAGATILEVLIVLSIIALIAAVVGPRLVGYLGRAKTETAELQVKNLAEAVQLFYIDMGRYPTTSEGLGVLVHSPAGEAAWQGPYMPTEEALVDPWGRDYLYEEPSGQGSFKIQSQGRDGTRGGTGEDTDVAF</sequence>
<evidence type="ECO:0000256" key="6">
    <source>
        <dbReference type="ARBA" id="ARBA00022989"/>
    </source>
</evidence>
<dbReference type="PRINTS" id="PR00813">
    <property type="entry name" value="BCTERIALGSPG"/>
</dbReference>
<keyword evidence="7" id="KW-0472">Membrane</keyword>
<evidence type="ECO:0000259" key="9">
    <source>
        <dbReference type="Pfam" id="PF08334"/>
    </source>
</evidence>
<gene>
    <name evidence="10" type="primary">gspG</name>
    <name evidence="10" type="ORF">HRQ87_19655</name>
</gene>
<name>A0ABX2IWM0_9RHOB</name>
<keyword evidence="4" id="KW-0997">Cell inner membrane</keyword>
<comment type="caution">
    <text evidence="10">The sequence shown here is derived from an EMBL/GenBank/DDBJ whole genome shotgun (WGS) entry which is preliminary data.</text>
</comment>
<reference evidence="10 11" key="1">
    <citation type="submission" date="2020-06" db="EMBL/GenBank/DDBJ databases">
        <title>Sulfitobacter algicola sp. nov., isolated from green algae.</title>
        <authorList>
            <person name="Wang C."/>
        </authorList>
    </citation>
    <scope>NUCLEOTIDE SEQUENCE [LARGE SCALE GENOMIC DNA]</scope>
    <source>
        <strain evidence="10 11">1151</strain>
    </source>
</reference>
<dbReference type="SUPFAM" id="SSF54523">
    <property type="entry name" value="Pili subunits"/>
    <property type="match status" value="1"/>
</dbReference>
<feature type="domain" description="Type II secretion system protein GspG C-terminal" evidence="9">
    <location>
        <begin position="40"/>
        <end position="143"/>
    </location>
</feature>
<dbReference type="InterPro" id="IPR010054">
    <property type="entry name" value="Type2_sec_GspG"/>
</dbReference>
<dbReference type="Proteomes" id="UP000777935">
    <property type="component" value="Unassembled WGS sequence"/>
</dbReference>
<keyword evidence="3" id="KW-0488">Methylation</keyword>
<dbReference type="NCBIfam" id="TIGR01710">
    <property type="entry name" value="typeII_sec_gspG"/>
    <property type="match status" value="1"/>
</dbReference>
<evidence type="ECO:0000256" key="4">
    <source>
        <dbReference type="ARBA" id="ARBA00022519"/>
    </source>
</evidence>
<proteinExistence type="predicted"/>
<dbReference type="EMBL" id="JABUFE010000029">
    <property type="protein sequence ID" value="NSX57000.1"/>
    <property type="molecule type" value="Genomic_DNA"/>
</dbReference>
<evidence type="ECO:0000256" key="7">
    <source>
        <dbReference type="ARBA" id="ARBA00023136"/>
    </source>
</evidence>
<keyword evidence="11" id="KW-1185">Reference proteome</keyword>
<feature type="compositionally biased region" description="Polar residues" evidence="8">
    <location>
        <begin position="119"/>
        <end position="128"/>
    </location>
</feature>
<keyword evidence="2" id="KW-1003">Cell membrane</keyword>
<keyword evidence="5" id="KW-0812">Transmembrane</keyword>
<evidence type="ECO:0000256" key="3">
    <source>
        <dbReference type="ARBA" id="ARBA00022481"/>
    </source>
</evidence>
<evidence type="ECO:0000256" key="8">
    <source>
        <dbReference type="SAM" id="MobiDB-lite"/>
    </source>
</evidence>
<dbReference type="InterPro" id="IPR013545">
    <property type="entry name" value="T2SS_protein-GspG_C"/>
</dbReference>
<keyword evidence="6" id="KW-1133">Transmembrane helix</keyword>
<evidence type="ECO:0000256" key="1">
    <source>
        <dbReference type="ARBA" id="ARBA00004377"/>
    </source>
</evidence>
<evidence type="ECO:0000313" key="11">
    <source>
        <dbReference type="Proteomes" id="UP000777935"/>
    </source>
</evidence>
<evidence type="ECO:0000256" key="5">
    <source>
        <dbReference type="ARBA" id="ARBA00022692"/>
    </source>
</evidence>
<accession>A0ABX2IWM0</accession>
<comment type="subcellular location">
    <subcellularLocation>
        <location evidence="1">Cell inner membrane</location>
        <topology evidence="1">Single-pass membrane protein</topology>
    </subcellularLocation>
</comment>
<organism evidence="10 11">
    <name type="scientific">Parasulfitobacter algicola</name>
    <dbReference type="NCBI Taxonomy" id="2614809"/>
    <lineage>
        <taxon>Bacteria</taxon>
        <taxon>Pseudomonadati</taxon>
        <taxon>Pseudomonadota</taxon>
        <taxon>Alphaproteobacteria</taxon>
        <taxon>Rhodobacterales</taxon>
        <taxon>Roseobacteraceae</taxon>
        <taxon>Parasulfitobacter</taxon>
    </lineage>
</organism>
<protein>
    <submittedName>
        <fullName evidence="10">Type II secretion system major pseudopilin GspG</fullName>
    </submittedName>
</protein>
<feature type="region of interest" description="Disordered" evidence="8">
    <location>
        <begin position="118"/>
        <end position="145"/>
    </location>
</feature>
<dbReference type="Pfam" id="PF08334">
    <property type="entry name" value="T2SSG"/>
    <property type="match status" value="1"/>
</dbReference>
<evidence type="ECO:0000313" key="10">
    <source>
        <dbReference type="EMBL" id="NSX57000.1"/>
    </source>
</evidence>